<dbReference type="InterPro" id="IPR009836">
    <property type="entry name" value="GRDP-like"/>
</dbReference>
<organism evidence="2 3">
    <name type="scientific">Athelia psychrophila</name>
    <dbReference type="NCBI Taxonomy" id="1759441"/>
    <lineage>
        <taxon>Eukaryota</taxon>
        <taxon>Fungi</taxon>
        <taxon>Dikarya</taxon>
        <taxon>Basidiomycota</taxon>
        <taxon>Agaricomycotina</taxon>
        <taxon>Agaricomycetes</taxon>
        <taxon>Agaricomycetidae</taxon>
        <taxon>Atheliales</taxon>
        <taxon>Atheliaceae</taxon>
        <taxon>Athelia</taxon>
    </lineage>
</organism>
<dbReference type="OrthoDB" id="2684236at2759"/>
<keyword evidence="3" id="KW-1185">Reference proteome</keyword>
<evidence type="ECO:0000256" key="1">
    <source>
        <dbReference type="SAM" id="MobiDB-lite"/>
    </source>
</evidence>
<protein>
    <submittedName>
        <fullName evidence="2">Uncharacterized protein</fullName>
    </submittedName>
</protein>
<dbReference type="AlphaFoldDB" id="A0A166K885"/>
<sequence length="684" mass="74240">MPSLIITMTSNHDSTIPPLYPDHDAHILPESFQIGANRIKGLLVTPSQLQGHLRLLERFSDLRQQVESIEGNQDFRIPASAQALEPELRWTWFVTLAVDRFERWAKAMQYNIAVDESLPPLDVAMVWHAYLLNPGWYSEDTTRIPELSSLMTQSGTFTEAIEAHIFNAPPSEARIQAWVKTTSSPFDPLDSAAITLNRTFQCPECRSAVSAPFITADGKGYAQKNFSIDCPSSTCGLCDINKSKLGVFKFAHDISTPGRLLAGTVYTPTDAADTARGALVTNAIMHGAPFNTKIKFPATGMLWGIEHQALFYRLCKGSPATLMTFAGAAMKDGGGKLLPRIMGAYTDDSIFSIDLVGAVLRQGSFVKKMQVLRWTEPGFFHDPEDEVVLQHSVARYHRFIDLIASSPGAFFVPTLDIDLAWHTHQLFAGKYMKNMKKYVDRYVDHDDNLEEGHLSTSFDFTCRAWQSRFYVAYTHSGSPLPSDTQRAVYEPAPLSHHADVDADTGVGAGGASGGEGAVVSSCADGCANGGSAYGSWVGGSAGGSGARRFAASSTFLSSSARFATSAARRISSAFGGDSGGGAGRAAAKQEAAGRAAAKREAIDGQQLDEKQIDGKQLNEKENDELQLDERQLDEQQLNEKQLDEQEADEREAGGMAEGISEGISVVEVVEEEGEEGVAVAEEEE</sequence>
<dbReference type="EMBL" id="KV417546">
    <property type="protein sequence ID" value="KZP21635.1"/>
    <property type="molecule type" value="Genomic_DNA"/>
</dbReference>
<feature type="compositionally biased region" description="Low complexity" evidence="1">
    <location>
        <begin position="584"/>
        <end position="595"/>
    </location>
</feature>
<evidence type="ECO:0000313" key="3">
    <source>
        <dbReference type="Proteomes" id="UP000076532"/>
    </source>
</evidence>
<dbReference type="STRING" id="436010.A0A166K885"/>
<dbReference type="Proteomes" id="UP000076532">
    <property type="component" value="Unassembled WGS sequence"/>
</dbReference>
<accession>A0A166K885</accession>
<proteinExistence type="predicted"/>
<dbReference type="PANTHER" id="PTHR34365:SF7">
    <property type="entry name" value="GLYCINE-RICH DOMAIN-CONTAINING PROTEIN 1"/>
    <property type="match status" value="1"/>
</dbReference>
<feature type="compositionally biased region" description="Basic and acidic residues" evidence="1">
    <location>
        <begin position="597"/>
        <end position="620"/>
    </location>
</feature>
<reference evidence="2 3" key="1">
    <citation type="journal article" date="2016" name="Mol. Biol. Evol.">
        <title>Comparative Genomics of Early-Diverging Mushroom-Forming Fungi Provides Insights into the Origins of Lignocellulose Decay Capabilities.</title>
        <authorList>
            <person name="Nagy L.G."/>
            <person name="Riley R."/>
            <person name="Tritt A."/>
            <person name="Adam C."/>
            <person name="Daum C."/>
            <person name="Floudas D."/>
            <person name="Sun H."/>
            <person name="Yadav J.S."/>
            <person name="Pangilinan J."/>
            <person name="Larsson K.H."/>
            <person name="Matsuura K."/>
            <person name="Barry K."/>
            <person name="Labutti K."/>
            <person name="Kuo R."/>
            <person name="Ohm R.A."/>
            <person name="Bhattacharya S.S."/>
            <person name="Shirouzu T."/>
            <person name="Yoshinaga Y."/>
            <person name="Martin F.M."/>
            <person name="Grigoriev I.V."/>
            <person name="Hibbett D.S."/>
        </authorList>
    </citation>
    <scope>NUCLEOTIDE SEQUENCE [LARGE SCALE GENOMIC DNA]</scope>
    <source>
        <strain evidence="2 3">CBS 109695</strain>
    </source>
</reference>
<feature type="region of interest" description="Disordered" evidence="1">
    <location>
        <begin position="573"/>
        <end position="664"/>
    </location>
</feature>
<evidence type="ECO:0000313" key="2">
    <source>
        <dbReference type="EMBL" id="KZP21635.1"/>
    </source>
</evidence>
<name>A0A166K885_9AGAM</name>
<gene>
    <name evidence="2" type="ORF">FIBSPDRAFT_1044144</name>
</gene>
<dbReference type="PANTHER" id="PTHR34365">
    <property type="entry name" value="ENOLASE (DUF1399)"/>
    <property type="match status" value="1"/>
</dbReference>
<dbReference type="Pfam" id="PF07173">
    <property type="entry name" value="GRDP-like"/>
    <property type="match status" value="1"/>
</dbReference>